<name>A0ACC0IE20_9ERIC</name>
<keyword evidence="2" id="KW-1185">Reference proteome</keyword>
<protein>
    <submittedName>
        <fullName evidence="1">Uncharacterized protein</fullName>
    </submittedName>
</protein>
<sequence>MGRLGRNSFVLLPLSSIGIEVCMQQAFSKVEQSFDCFSCCKTHQKHSTRMIEHAIWLSQHHHSNSSWIDIGGAFGLVMASSWFLDGEYR</sequence>
<accession>A0ACC0IE20</accession>
<gene>
    <name evidence="1" type="ORF">LOK49_LG03G00870</name>
</gene>
<evidence type="ECO:0000313" key="2">
    <source>
        <dbReference type="Proteomes" id="UP001060215"/>
    </source>
</evidence>
<organism evidence="1 2">
    <name type="scientific">Camellia lanceoleosa</name>
    <dbReference type="NCBI Taxonomy" id="1840588"/>
    <lineage>
        <taxon>Eukaryota</taxon>
        <taxon>Viridiplantae</taxon>
        <taxon>Streptophyta</taxon>
        <taxon>Embryophyta</taxon>
        <taxon>Tracheophyta</taxon>
        <taxon>Spermatophyta</taxon>
        <taxon>Magnoliopsida</taxon>
        <taxon>eudicotyledons</taxon>
        <taxon>Gunneridae</taxon>
        <taxon>Pentapetalae</taxon>
        <taxon>asterids</taxon>
        <taxon>Ericales</taxon>
        <taxon>Theaceae</taxon>
        <taxon>Camellia</taxon>
    </lineage>
</organism>
<evidence type="ECO:0000313" key="1">
    <source>
        <dbReference type="EMBL" id="KAI8023543.1"/>
    </source>
</evidence>
<reference evidence="1 2" key="1">
    <citation type="journal article" date="2022" name="Plant J.">
        <title>Chromosome-level genome of Camellia lanceoleosa provides a valuable resource for understanding genome evolution and self-incompatibility.</title>
        <authorList>
            <person name="Gong W."/>
            <person name="Xiao S."/>
            <person name="Wang L."/>
            <person name="Liao Z."/>
            <person name="Chang Y."/>
            <person name="Mo W."/>
            <person name="Hu G."/>
            <person name="Li W."/>
            <person name="Zhao G."/>
            <person name="Zhu H."/>
            <person name="Hu X."/>
            <person name="Ji K."/>
            <person name="Xiang X."/>
            <person name="Song Q."/>
            <person name="Yuan D."/>
            <person name="Jin S."/>
            <person name="Zhang L."/>
        </authorList>
    </citation>
    <scope>NUCLEOTIDE SEQUENCE [LARGE SCALE GENOMIC DNA]</scope>
    <source>
        <strain evidence="1">SQ_2022a</strain>
    </source>
</reference>
<dbReference type="Proteomes" id="UP001060215">
    <property type="component" value="Chromosome 6"/>
</dbReference>
<dbReference type="EMBL" id="CM045763">
    <property type="protein sequence ID" value="KAI8023543.1"/>
    <property type="molecule type" value="Genomic_DNA"/>
</dbReference>
<proteinExistence type="predicted"/>
<comment type="caution">
    <text evidence="1">The sequence shown here is derived from an EMBL/GenBank/DDBJ whole genome shotgun (WGS) entry which is preliminary data.</text>
</comment>